<dbReference type="STRING" id="1114972.FD35_GL001206"/>
<keyword evidence="5" id="KW-1185">Reference proteome</keyword>
<dbReference type="SUPFAM" id="SSF46689">
    <property type="entry name" value="Homeodomain-like"/>
    <property type="match status" value="1"/>
</dbReference>
<evidence type="ECO:0000256" key="1">
    <source>
        <dbReference type="ARBA" id="ARBA00023125"/>
    </source>
</evidence>
<dbReference type="PANTHER" id="PTHR43479:SF11">
    <property type="entry name" value="ACREF_ENVCD OPERON REPRESSOR-RELATED"/>
    <property type="match status" value="1"/>
</dbReference>
<dbReference type="InterPro" id="IPR009057">
    <property type="entry name" value="Homeodomain-like_sf"/>
</dbReference>
<dbReference type="AlphaFoldDB" id="A0A0R1RJ84"/>
<evidence type="ECO:0000313" key="5">
    <source>
        <dbReference type="Proteomes" id="UP000051999"/>
    </source>
</evidence>
<dbReference type="eggNOG" id="COG1309">
    <property type="taxonomic scope" value="Bacteria"/>
</dbReference>
<feature type="DNA-binding region" description="H-T-H motif" evidence="2">
    <location>
        <begin position="34"/>
        <end position="53"/>
    </location>
</feature>
<dbReference type="InterPro" id="IPR001647">
    <property type="entry name" value="HTH_TetR"/>
</dbReference>
<proteinExistence type="predicted"/>
<dbReference type="InterPro" id="IPR050624">
    <property type="entry name" value="HTH-type_Tx_Regulator"/>
</dbReference>
<evidence type="ECO:0000256" key="2">
    <source>
        <dbReference type="PROSITE-ProRule" id="PRU00335"/>
    </source>
</evidence>
<reference evidence="4 5" key="1">
    <citation type="journal article" date="2015" name="Genome Announc.">
        <title>Expanding the biotechnology potential of lactobacilli through comparative genomics of 213 strains and associated genera.</title>
        <authorList>
            <person name="Sun Z."/>
            <person name="Harris H.M."/>
            <person name="McCann A."/>
            <person name="Guo C."/>
            <person name="Argimon S."/>
            <person name="Zhang W."/>
            <person name="Yang X."/>
            <person name="Jeffery I.B."/>
            <person name="Cooney J.C."/>
            <person name="Kagawa T.F."/>
            <person name="Liu W."/>
            <person name="Song Y."/>
            <person name="Salvetti E."/>
            <person name="Wrobel A."/>
            <person name="Rasinkangas P."/>
            <person name="Parkhill J."/>
            <person name="Rea M.C."/>
            <person name="O'Sullivan O."/>
            <person name="Ritari J."/>
            <person name="Douillard F.P."/>
            <person name="Paul Ross R."/>
            <person name="Yang R."/>
            <person name="Briner A.E."/>
            <person name="Felis G.E."/>
            <person name="de Vos W.M."/>
            <person name="Barrangou R."/>
            <person name="Klaenhammer T.R."/>
            <person name="Caufield P.W."/>
            <person name="Cui Y."/>
            <person name="Zhang H."/>
            <person name="O'Toole P.W."/>
        </authorList>
    </citation>
    <scope>NUCLEOTIDE SEQUENCE [LARGE SCALE GENOMIC DNA]</scope>
    <source>
        <strain evidence="4 5">DSM 15814</strain>
    </source>
</reference>
<dbReference type="PATRIC" id="fig|1114972.6.peg.1222"/>
<name>A0A0R1RJ84_9LACO</name>
<accession>A0A0R1RJ84</accession>
<dbReference type="Gene3D" id="1.10.357.10">
    <property type="entry name" value="Tetracycline Repressor, domain 2"/>
    <property type="match status" value="1"/>
</dbReference>
<evidence type="ECO:0000313" key="4">
    <source>
        <dbReference type="EMBL" id="KRL56911.1"/>
    </source>
</evidence>
<gene>
    <name evidence="4" type="ORF">FD35_GL001206</name>
</gene>
<dbReference type="Proteomes" id="UP000051999">
    <property type="component" value="Unassembled WGS sequence"/>
</dbReference>
<dbReference type="RefSeq" id="WP_017262501.1">
    <property type="nucleotide sequence ID" value="NZ_AUAW01000004.1"/>
</dbReference>
<comment type="caution">
    <text evidence="4">The sequence shown here is derived from an EMBL/GenBank/DDBJ whole genome shotgun (WGS) entry which is preliminary data.</text>
</comment>
<dbReference type="Pfam" id="PF00440">
    <property type="entry name" value="TetR_N"/>
    <property type="match status" value="1"/>
</dbReference>
<keyword evidence="1 2" id="KW-0238">DNA-binding</keyword>
<dbReference type="PRINTS" id="PR00455">
    <property type="entry name" value="HTHTETR"/>
</dbReference>
<evidence type="ECO:0000259" key="3">
    <source>
        <dbReference type="PROSITE" id="PS50977"/>
    </source>
</evidence>
<dbReference type="PROSITE" id="PS50977">
    <property type="entry name" value="HTH_TETR_2"/>
    <property type="match status" value="1"/>
</dbReference>
<dbReference type="GO" id="GO:0003677">
    <property type="term" value="F:DNA binding"/>
    <property type="evidence" value="ECO:0007669"/>
    <property type="project" value="UniProtKB-UniRule"/>
</dbReference>
<dbReference type="OrthoDB" id="268339at2"/>
<dbReference type="EMBL" id="AZFF01000002">
    <property type="protein sequence ID" value="KRL56911.1"/>
    <property type="molecule type" value="Genomic_DNA"/>
</dbReference>
<protein>
    <recommendedName>
        <fullName evidence="3">HTH tetR-type domain-containing protein</fullName>
    </recommendedName>
</protein>
<organism evidence="4 5">
    <name type="scientific">Furfurilactobacillus rossiae DSM 15814</name>
    <dbReference type="NCBI Taxonomy" id="1114972"/>
    <lineage>
        <taxon>Bacteria</taxon>
        <taxon>Bacillati</taxon>
        <taxon>Bacillota</taxon>
        <taxon>Bacilli</taxon>
        <taxon>Lactobacillales</taxon>
        <taxon>Lactobacillaceae</taxon>
        <taxon>Furfurilactobacillus</taxon>
    </lineage>
</organism>
<dbReference type="PANTHER" id="PTHR43479">
    <property type="entry name" value="ACREF/ENVCD OPERON REPRESSOR-RELATED"/>
    <property type="match status" value="1"/>
</dbReference>
<feature type="domain" description="HTH tetR-type" evidence="3">
    <location>
        <begin position="11"/>
        <end position="71"/>
    </location>
</feature>
<sequence>MKTAKTAAQKNQRAEKILTTAAELFDHNDYNQITMSDIAQHCDLSKGTIFNYYPTKEALFLSLLNTKFSQYISVFSTTFNATADMSTDEFKKIIIDSVSSLFDTKLFLTYLRLMAIRTTVLNPGADAKTLELVNSNLSQSSTDLAVNISQHLPGIVPQQMANLFSAINALVLGFFINTDLSLKFIFPESKLPLIRQTVTDYLDGFFNNSLNQK</sequence>